<dbReference type="EMBL" id="CAADFA010000439">
    <property type="protein sequence ID" value="VFJ66887.1"/>
    <property type="molecule type" value="Genomic_DNA"/>
</dbReference>
<evidence type="ECO:0000313" key="4">
    <source>
        <dbReference type="EMBL" id="VFJ71203.1"/>
    </source>
</evidence>
<dbReference type="InterPro" id="IPR007712">
    <property type="entry name" value="RelE/ParE_toxin"/>
</dbReference>
<sequence length="106" mass="12466">MPGTGCLGRRRFAKPMIERELILRQEVREWLKKSVPPKLRRQIRNRIERLRTDPAPSGSGKVQSMKIEGYEVRRARQGDHRIIYGIHETGEHIVILSIGHRKDVYR</sequence>
<accession>A0A450WMB8</accession>
<evidence type="ECO:0000313" key="5">
    <source>
        <dbReference type="EMBL" id="VFK18144.1"/>
    </source>
</evidence>
<dbReference type="PANTHER" id="PTHR38813">
    <property type="match status" value="1"/>
</dbReference>
<proteinExistence type="predicted"/>
<name>A0A450WMB8_9GAMM</name>
<dbReference type="EMBL" id="CAADFL010000528">
    <property type="protein sequence ID" value="VFK18144.1"/>
    <property type="molecule type" value="Genomic_DNA"/>
</dbReference>
<dbReference type="InterPro" id="IPR035093">
    <property type="entry name" value="RelE/ParE_toxin_dom_sf"/>
</dbReference>
<gene>
    <name evidence="4" type="ORF">BECKFM1743A_GA0114220_105793</name>
    <name evidence="5" type="ORF">BECKFM1743B_GA0114221_105282</name>
    <name evidence="3" type="ORF">BECKFM1743C_GA0114222_104392</name>
</gene>
<dbReference type="Pfam" id="PF05016">
    <property type="entry name" value="ParE_toxin"/>
    <property type="match status" value="1"/>
</dbReference>
<feature type="region of interest" description="Disordered" evidence="2">
    <location>
        <begin position="46"/>
        <end position="68"/>
    </location>
</feature>
<dbReference type="SUPFAM" id="SSF143011">
    <property type="entry name" value="RelE-like"/>
    <property type="match status" value="1"/>
</dbReference>
<evidence type="ECO:0000256" key="1">
    <source>
        <dbReference type="ARBA" id="ARBA00022649"/>
    </source>
</evidence>
<keyword evidence="1" id="KW-1277">Toxin-antitoxin system</keyword>
<dbReference type="AlphaFoldDB" id="A0A450WMB8"/>
<organism evidence="5">
    <name type="scientific">Candidatus Kentrum sp. FM</name>
    <dbReference type="NCBI Taxonomy" id="2126340"/>
    <lineage>
        <taxon>Bacteria</taxon>
        <taxon>Pseudomonadati</taxon>
        <taxon>Pseudomonadota</taxon>
        <taxon>Gammaproteobacteria</taxon>
        <taxon>Candidatus Kentrum</taxon>
    </lineage>
</organism>
<protein>
    <submittedName>
        <fullName evidence="5">mRNA interferase RelE/StbE</fullName>
    </submittedName>
</protein>
<dbReference type="PANTHER" id="PTHR38813:SF1">
    <property type="entry name" value="TOXIN RELE1-RELATED"/>
    <property type="match status" value="1"/>
</dbReference>
<dbReference type="EMBL" id="CAADEZ010000579">
    <property type="protein sequence ID" value="VFJ71203.1"/>
    <property type="molecule type" value="Genomic_DNA"/>
</dbReference>
<evidence type="ECO:0000313" key="3">
    <source>
        <dbReference type="EMBL" id="VFJ66887.1"/>
    </source>
</evidence>
<dbReference type="InterPro" id="IPR052747">
    <property type="entry name" value="TA_system_RelE_toxin"/>
</dbReference>
<dbReference type="Gene3D" id="3.30.2310.20">
    <property type="entry name" value="RelE-like"/>
    <property type="match status" value="1"/>
</dbReference>
<evidence type="ECO:0000256" key="2">
    <source>
        <dbReference type="SAM" id="MobiDB-lite"/>
    </source>
</evidence>
<reference evidence="5" key="1">
    <citation type="submission" date="2019-02" db="EMBL/GenBank/DDBJ databases">
        <authorList>
            <person name="Gruber-Vodicka R. H."/>
            <person name="Seah K. B. B."/>
        </authorList>
    </citation>
    <scope>NUCLEOTIDE SEQUENCE</scope>
    <source>
        <strain evidence="4">BECK_BZ163</strain>
        <strain evidence="5">BECK_BZ164</strain>
        <strain evidence="3">BECK_BZ165</strain>
    </source>
</reference>